<dbReference type="GO" id="GO:0045202">
    <property type="term" value="C:synapse"/>
    <property type="evidence" value="ECO:0007669"/>
    <property type="project" value="GOC"/>
</dbReference>
<dbReference type="Proteomes" id="UP000440578">
    <property type="component" value="Unassembled WGS sequence"/>
</dbReference>
<dbReference type="InterPro" id="IPR000542">
    <property type="entry name" value="Carn_acyl_trans"/>
</dbReference>
<organism evidence="6 7">
    <name type="scientific">Amphibalanus amphitrite</name>
    <name type="common">Striped barnacle</name>
    <name type="synonym">Balanus amphitrite</name>
    <dbReference type="NCBI Taxonomy" id="1232801"/>
    <lineage>
        <taxon>Eukaryota</taxon>
        <taxon>Metazoa</taxon>
        <taxon>Ecdysozoa</taxon>
        <taxon>Arthropoda</taxon>
        <taxon>Crustacea</taxon>
        <taxon>Multicrustacea</taxon>
        <taxon>Cirripedia</taxon>
        <taxon>Thoracica</taxon>
        <taxon>Thoracicalcarea</taxon>
        <taxon>Balanomorpha</taxon>
        <taxon>Balanoidea</taxon>
        <taxon>Balanidae</taxon>
        <taxon>Amphibalaninae</taxon>
        <taxon>Amphibalanus</taxon>
    </lineage>
</organism>
<protein>
    <recommendedName>
        <fullName evidence="4">Choline O-acetyltransferase</fullName>
        <ecNumber evidence="3">2.3.1.6</ecNumber>
    </recommendedName>
</protein>
<reference evidence="6 7" key="1">
    <citation type="submission" date="2019-07" db="EMBL/GenBank/DDBJ databases">
        <title>Draft genome assembly of a fouling barnacle, Amphibalanus amphitrite (Darwin, 1854): The first reference genome for Thecostraca.</title>
        <authorList>
            <person name="Kim W."/>
        </authorList>
    </citation>
    <scope>NUCLEOTIDE SEQUENCE [LARGE SCALE GENOMIC DNA]</scope>
    <source>
        <strain evidence="6">SNU_AA5</strain>
        <tissue evidence="6">Soma without cirri and trophi</tissue>
    </source>
</reference>
<dbReference type="EC" id="2.3.1.6" evidence="3"/>
<comment type="caution">
    <text evidence="6">The sequence shown here is derived from an EMBL/GenBank/DDBJ whole genome shotgun (WGS) entry which is preliminary data.</text>
</comment>
<keyword evidence="2" id="KW-0530">Neurotransmitter biosynthesis</keyword>
<dbReference type="GO" id="GO:0004102">
    <property type="term" value="F:choline O-acetyltransferase activity"/>
    <property type="evidence" value="ECO:0007669"/>
    <property type="project" value="UniProtKB-EC"/>
</dbReference>
<proteinExistence type="inferred from homology"/>
<accession>A0A6A4VQ30</accession>
<dbReference type="Pfam" id="PF00755">
    <property type="entry name" value="Carn_acyltransf"/>
    <property type="match status" value="1"/>
</dbReference>
<dbReference type="GO" id="GO:0005737">
    <property type="term" value="C:cytoplasm"/>
    <property type="evidence" value="ECO:0007669"/>
    <property type="project" value="TreeGrafter"/>
</dbReference>
<evidence type="ECO:0000259" key="5">
    <source>
        <dbReference type="Pfam" id="PF00755"/>
    </source>
</evidence>
<comment type="similarity">
    <text evidence="1">Belongs to the carnitine/choline acetyltransferase family.</text>
</comment>
<keyword evidence="7" id="KW-1185">Reference proteome</keyword>
<evidence type="ECO:0000256" key="1">
    <source>
        <dbReference type="ARBA" id="ARBA00005232"/>
    </source>
</evidence>
<dbReference type="GO" id="GO:0008292">
    <property type="term" value="P:acetylcholine biosynthetic process"/>
    <property type="evidence" value="ECO:0007669"/>
    <property type="project" value="TreeGrafter"/>
</dbReference>
<gene>
    <name evidence="6" type="primary">ChAT_1</name>
    <name evidence="6" type="ORF">FJT64_004314</name>
</gene>
<evidence type="ECO:0000313" key="6">
    <source>
        <dbReference type="EMBL" id="KAF0298307.1"/>
    </source>
</evidence>
<name>A0A6A4VQ30_AMPAM</name>
<sequence length="125" mass="13804">MVENILGQGIDLHLLGLQEMAKELGMKEPELFRHETYRIANHFGLSTSQVRGVPTKSGDTFMGYGAVVPDGYGCSYNPQPDSITFCIGSFHACDMTSSETFANSITESLNMMHDLLKSDTWTSDM</sequence>
<dbReference type="PANTHER" id="PTHR22589:SF14">
    <property type="entry name" value="CHOLINE O-ACETYLTRANSFERASE"/>
    <property type="match status" value="1"/>
</dbReference>
<dbReference type="Gene3D" id="3.30.559.10">
    <property type="entry name" value="Chloramphenicol acetyltransferase-like domain"/>
    <property type="match status" value="1"/>
</dbReference>
<dbReference type="EMBL" id="VIIS01001437">
    <property type="protein sequence ID" value="KAF0298307.1"/>
    <property type="molecule type" value="Genomic_DNA"/>
</dbReference>
<dbReference type="OrthoDB" id="240216at2759"/>
<feature type="domain" description="Choline/carnitine acyltransferase" evidence="5">
    <location>
        <begin position="3"/>
        <end position="107"/>
    </location>
</feature>
<dbReference type="InterPro" id="IPR039551">
    <property type="entry name" value="Cho/carn_acyl_trans"/>
</dbReference>
<evidence type="ECO:0000256" key="4">
    <source>
        <dbReference type="ARBA" id="ARBA00040495"/>
    </source>
</evidence>
<dbReference type="InterPro" id="IPR023213">
    <property type="entry name" value="CAT-like_dom_sf"/>
</dbReference>
<dbReference type="GO" id="GO:0007274">
    <property type="term" value="P:neuromuscular synaptic transmission"/>
    <property type="evidence" value="ECO:0007669"/>
    <property type="project" value="TreeGrafter"/>
</dbReference>
<evidence type="ECO:0000313" key="7">
    <source>
        <dbReference type="Proteomes" id="UP000440578"/>
    </source>
</evidence>
<dbReference type="AlphaFoldDB" id="A0A6A4VQ30"/>
<keyword evidence="6" id="KW-0808">Transferase</keyword>
<evidence type="ECO:0000256" key="3">
    <source>
        <dbReference type="ARBA" id="ARBA00039091"/>
    </source>
</evidence>
<evidence type="ECO:0000256" key="2">
    <source>
        <dbReference type="ARBA" id="ARBA00022979"/>
    </source>
</evidence>
<dbReference type="SUPFAM" id="SSF52777">
    <property type="entry name" value="CoA-dependent acyltransferases"/>
    <property type="match status" value="1"/>
</dbReference>
<dbReference type="GO" id="GO:0043005">
    <property type="term" value="C:neuron projection"/>
    <property type="evidence" value="ECO:0007669"/>
    <property type="project" value="TreeGrafter"/>
</dbReference>
<dbReference type="PANTHER" id="PTHR22589">
    <property type="entry name" value="CARNITINE O-ACYLTRANSFERASE"/>
    <property type="match status" value="1"/>
</dbReference>